<comment type="function">
    <text evidence="11">Transmembrane component of the tectonic-like complex, a complex localized at the transition zone of primary cilia and acting as a barrier that prevents diffusion of transmembrane proteins between the cilia and plasma membranes. Required for ciliogenesis and sonic hedgehog/SHH signaling.</text>
</comment>
<protein>
    <recommendedName>
        <fullName evidence="3">Transmembrane protein 231</fullName>
    </recommendedName>
</protein>
<evidence type="ECO:0000256" key="11">
    <source>
        <dbReference type="ARBA" id="ARBA00024803"/>
    </source>
</evidence>
<sequence>MWSTFPELNAEAITHSLRIPYMTVTEVDKDGDGRLDQMNLQLRFLDQINVTSIYLVLFYELKLSDYATLATRSPITIRSYAPINFSGNRFALTSDMLLTLSKPLVQGRNNEELNVSF</sequence>
<keyword evidence="6" id="KW-1133">Transmembrane helix</keyword>
<dbReference type="InterPro" id="IPR019306">
    <property type="entry name" value="TMEM231"/>
</dbReference>
<keyword evidence="9" id="KW-0325">Glycoprotein</keyword>
<evidence type="ECO:0000256" key="10">
    <source>
        <dbReference type="ARBA" id="ARBA00023273"/>
    </source>
</evidence>
<evidence type="ECO:0000256" key="8">
    <source>
        <dbReference type="ARBA" id="ARBA00023136"/>
    </source>
</evidence>
<evidence type="ECO:0000256" key="5">
    <source>
        <dbReference type="ARBA" id="ARBA00022692"/>
    </source>
</evidence>
<dbReference type="GO" id="GO:0060170">
    <property type="term" value="C:ciliary membrane"/>
    <property type="evidence" value="ECO:0007669"/>
    <property type="project" value="UniProtKB-SubCell"/>
</dbReference>
<dbReference type="Proteomes" id="UP000728185">
    <property type="component" value="Unassembled WGS sequence"/>
</dbReference>
<dbReference type="Pfam" id="PF10149">
    <property type="entry name" value="TM231"/>
    <property type="match status" value="1"/>
</dbReference>
<evidence type="ECO:0000256" key="7">
    <source>
        <dbReference type="ARBA" id="ARBA00023069"/>
    </source>
</evidence>
<keyword evidence="10" id="KW-0966">Cell projection</keyword>
<dbReference type="GO" id="GO:0032880">
    <property type="term" value="P:regulation of protein localization"/>
    <property type="evidence" value="ECO:0007669"/>
    <property type="project" value="TreeGrafter"/>
</dbReference>
<evidence type="ECO:0000313" key="12">
    <source>
        <dbReference type="EMBL" id="KAA0191214.1"/>
    </source>
</evidence>
<keyword evidence="8" id="KW-0472">Membrane</keyword>
<reference evidence="12" key="1">
    <citation type="submission" date="2019-05" db="EMBL/GenBank/DDBJ databases">
        <title>Annotation for the trematode Fasciolopsis buski.</title>
        <authorList>
            <person name="Choi Y.-J."/>
        </authorList>
    </citation>
    <scope>NUCLEOTIDE SEQUENCE</scope>
    <source>
        <strain evidence="12">HT</strain>
        <tissue evidence="12">Whole worm</tissue>
    </source>
</reference>
<keyword evidence="4" id="KW-1003">Cell membrane</keyword>
<evidence type="ECO:0000256" key="6">
    <source>
        <dbReference type="ARBA" id="ARBA00022989"/>
    </source>
</evidence>
<dbReference type="PANTHER" id="PTHR14605">
    <property type="entry name" value="CHST5 PROTEIN"/>
    <property type="match status" value="1"/>
</dbReference>
<accession>A0A8E0VJ71</accession>
<dbReference type="GO" id="GO:0035869">
    <property type="term" value="C:ciliary transition zone"/>
    <property type="evidence" value="ECO:0007669"/>
    <property type="project" value="TreeGrafter"/>
</dbReference>
<dbReference type="OrthoDB" id="426438at2759"/>
<evidence type="ECO:0000256" key="2">
    <source>
        <dbReference type="ARBA" id="ARBA00009082"/>
    </source>
</evidence>
<proteinExistence type="inferred from homology"/>
<dbReference type="AlphaFoldDB" id="A0A8E0VJ71"/>
<evidence type="ECO:0000256" key="4">
    <source>
        <dbReference type="ARBA" id="ARBA00022475"/>
    </source>
</evidence>
<keyword evidence="7" id="KW-0969">Cilium</keyword>
<comment type="similarity">
    <text evidence="2">Belongs to the TMEM231 family.</text>
</comment>
<dbReference type="PANTHER" id="PTHR14605:SF1">
    <property type="entry name" value="TRANSMEMBRANE PROTEIN 231"/>
    <property type="match status" value="1"/>
</dbReference>
<dbReference type="GO" id="GO:0060271">
    <property type="term" value="P:cilium assembly"/>
    <property type="evidence" value="ECO:0007669"/>
    <property type="project" value="TreeGrafter"/>
</dbReference>
<comment type="caution">
    <text evidence="12">The sequence shown here is derived from an EMBL/GenBank/DDBJ whole genome shotgun (WGS) entry which is preliminary data.</text>
</comment>
<dbReference type="EMBL" id="LUCM01006481">
    <property type="protein sequence ID" value="KAA0191214.1"/>
    <property type="molecule type" value="Genomic_DNA"/>
</dbReference>
<comment type="subcellular location">
    <subcellularLocation>
        <location evidence="1">Cell projection</location>
        <location evidence="1">Cilium membrane</location>
        <topology evidence="1">Multi-pass membrane protein</topology>
    </subcellularLocation>
</comment>
<organism evidence="12 13">
    <name type="scientific">Fasciolopsis buskii</name>
    <dbReference type="NCBI Taxonomy" id="27845"/>
    <lineage>
        <taxon>Eukaryota</taxon>
        <taxon>Metazoa</taxon>
        <taxon>Spiralia</taxon>
        <taxon>Lophotrochozoa</taxon>
        <taxon>Platyhelminthes</taxon>
        <taxon>Trematoda</taxon>
        <taxon>Digenea</taxon>
        <taxon>Plagiorchiida</taxon>
        <taxon>Echinostomata</taxon>
        <taxon>Echinostomatoidea</taxon>
        <taxon>Fasciolidae</taxon>
        <taxon>Fasciolopsis</taxon>
    </lineage>
</organism>
<evidence type="ECO:0000256" key="1">
    <source>
        <dbReference type="ARBA" id="ARBA00004272"/>
    </source>
</evidence>
<gene>
    <name evidence="12" type="ORF">FBUS_07307</name>
</gene>
<evidence type="ECO:0000256" key="9">
    <source>
        <dbReference type="ARBA" id="ARBA00023180"/>
    </source>
</evidence>
<evidence type="ECO:0000313" key="13">
    <source>
        <dbReference type="Proteomes" id="UP000728185"/>
    </source>
</evidence>
<keyword evidence="5" id="KW-0812">Transmembrane</keyword>
<evidence type="ECO:0000256" key="3">
    <source>
        <dbReference type="ARBA" id="ARBA00015087"/>
    </source>
</evidence>
<name>A0A8E0VJ71_9TREM</name>
<keyword evidence="13" id="KW-1185">Reference proteome</keyword>